<dbReference type="EMBL" id="MLFU01000074">
    <property type="protein sequence ID" value="KAK1486216.1"/>
    <property type="molecule type" value="Genomic_DNA"/>
</dbReference>
<feature type="compositionally biased region" description="Pro residues" evidence="1">
    <location>
        <begin position="54"/>
        <end position="67"/>
    </location>
</feature>
<feature type="compositionally biased region" description="Polar residues" evidence="1">
    <location>
        <begin position="33"/>
        <end position="48"/>
    </location>
</feature>
<accession>A0ABQ9QVA6</accession>
<name>A0ABQ9QVA6_9PEZI</name>
<reference evidence="2 3" key="1">
    <citation type="submission" date="2016-10" db="EMBL/GenBank/DDBJ databases">
        <title>The genome sequence of Colletotrichum fioriniae PJ7.</title>
        <authorList>
            <person name="Baroncelli R."/>
        </authorList>
    </citation>
    <scope>NUCLEOTIDE SEQUENCE [LARGE SCALE GENOMIC DNA]</scope>
    <source>
        <strain evidence="2 3">Tom-12</strain>
    </source>
</reference>
<evidence type="ECO:0000256" key="1">
    <source>
        <dbReference type="SAM" id="MobiDB-lite"/>
    </source>
</evidence>
<gene>
    <name evidence="2" type="ORF">CTAM01_12267</name>
</gene>
<keyword evidence="3" id="KW-1185">Reference proteome</keyword>
<dbReference type="GeneID" id="85412512"/>
<proteinExistence type="predicted"/>
<dbReference type="Proteomes" id="UP001227543">
    <property type="component" value="Unassembled WGS sequence"/>
</dbReference>
<feature type="region of interest" description="Disordered" evidence="1">
    <location>
        <begin position="33"/>
        <end position="67"/>
    </location>
</feature>
<evidence type="ECO:0000313" key="3">
    <source>
        <dbReference type="Proteomes" id="UP001227543"/>
    </source>
</evidence>
<protein>
    <submittedName>
        <fullName evidence="2">Uncharacterized protein</fullName>
    </submittedName>
</protein>
<sequence>RTQGPFPLSTSASLLQPIPINYLNNPPNTLHLSLSPAQLGFPNSSPRSCENEPSPTPATTPTRPPYPRFTTRWTSISNLPPVRFLPVLFRDTQRDIFQHCLLSHGRKNIIARFSTLLKK</sequence>
<comment type="caution">
    <text evidence="2">The sequence shown here is derived from an EMBL/GenBank/DDBJ whole genome shotgun (WGS) entry which is preliminary data.</text>
</comment>
<evidence type="ECO:0000313" key="2">
    <source>
        <dbReference type="EMBL" id="KAK1486216.1"/>
    </source>
</evidence>
<dbReference type="RefSeq" id="XP_060377043.1">
    <property type="nucleotide sequence ID" value="XM_060528274.1"/>
</dbReference>
<feature type="non-terminal residue" evidence="2">
    <location>
        <position position="1"/>
    </location>
</feature>
<organism evidence="2 3">
    <name type="scientific">Colletotrichum tamarilloi</name>
    <dbReference type="NCBI Taxonomy" id="1209934"/>
    <lineage>
        <taxon>Eukaryota</taxon>
        <taxon>Fungi</taxon>
        <taxon>Dikarya</taxon>
        <taxon>Ascomycota</taxon>
        <taxon>Pezizomycotina</taxon>
        <taxon>Sordariomycetes</taxon>
        <taxon>Hypocreomycetidae</taxon>
        <taxon>Glomerellales</taxon>
        <taxon>Glomerellaceae</taxon>
        <taxon>Colletotrichum</taxon>
        <taxon>Colletotrichum acutatum species complex</taxon>
    </lineage>
</organism>